<reference evidence="1" key="1">
    <citation type="submission" date="2021-07" db="EMBL/GenBank/DDBJ databases">
        <title>Pseudohoeflea marina sp. nov. a polyhydroxyalcanoate-producing bacterium.</title>
        <authorList>
            <person name="Zheng W."/>
            <person name="Yu S."/>
            <person name="Huang Y."/>
        </authorList>
    </citation>
    <scope>NUCLEOTIDE SEQUENCE</scope>
    <source>
        <strain evidence="1">DP4N28-3</strain>
    </source>
</reference>
<gene>
    <name evidence="1" type="ORF">KY465_00105</name>
</gene>
<organism evidence="1 2">
    <name type="scientific">Pseudohoeflea coraliihabitans</name>
    <dbReference type="NCBI Taxonomy" id="2860393"/>
    <lineage>
        <taxon>Bacteria</taxon>
        <taxon>Pseudomonadati</taxon>
        <taxon>Pseudomonadota</taxon>
        <taxon>Alphaproteobacteria</taxon>
        <taxon>Hyphomicrobiales</taxon>
        <taxon>Rhizobiaceae</taxon>
        <taxon>Pseudohoeflea</taxon>
    </lineage>
</organism>
<evidence type="ECO:0000313" key="1">
    <source>
        <dbReference type="EMBL" id="MBW3095673.1"/>
    </source>
</evidence>
<dbReference type="EMBL" id="JAHWQX010000001">
    <property type="protein sequence ID" value="MBW3095673.1"/>
    <property type="molecule type" value="Genomic_DNA"/>
</dbReference>
<evidence type="ECO:0000313" key="2">
    <source>
        <dbReference type="Proteomes" id="UP001430804"/>
    </source>
</evidence>
<dbReference type="RefSeq" id="WP_219157053.1">
    <property type="nucleotide sequence ID" value="NZ_JAHWQX010000001.1"/>
</dbReference>
<keyword evidence="2" id="KW-1185">Reference proteome</keyword>
<proteinExistence type="predicted"/>
<dbReference type="Proteomes" id="UP001430804">
    <property type="component" value="Unassembled WGS sequence"/>
</dbReference>
<name>A0ABS6WJ36_9HYPH</name>
<sequence>MMERQPPATWCSDCRNVVSDTRKRHPGSWLCRKHKRLEGMGFVDRDYWSREEPFMRCVNINGGDCPLFDPRGNDNADE</sequence>
<protein>
    <submittedName>
        <fullName evidence="1">Uncharacterized protein</fullName>
    </submittedName>
</protein>
<comment type="caution">
    <text evidence="1">The sequence shown here is derived from an EMBL/GenBank/DDBJ whole genome shotgun (WGS) entry which is preliminary data.</text>
</comment>
<accession>A0ABS6WJ36</accession>